<keyword evidence="2" id="KW-0678">Repressor</keyword>
<dbReference type="PANTHER" id="PTHR21043:SF0">
    <property type="entry name" value="MITOCHONDRIAL ASSEMBLY OF RIBOSOMAL LARGE SUBUNIT PROTEIN 1"/>
    <property type="match status" value="1"/>
</dbReference>
<dbReference type="InterPro" id="IPR004394">
    <property type="entry name" value="Iojap/RsfS/C7orf30"/>
</dbReference>
<dbReference type="Proteomes" id="UP000715781">
    <property type="component" value="Unassembled WGS sequence"/>
</dbReference>
<evidence type="ECO:0000256" key="1">
    <source>
        <dbReference type="ARBA" id="ARBA00010574"/>
    </source>
</evidence>
<comment type="function">
    <text evidence="2">Functions as a ribosomal silencing factor. Interacts with ribosomal protein uL14 (rplN), blocking formation of intersubunit bridge B8. Prevents association of the 30S and 50S ribosomal subunits and the formation of functional ribosomes, thus repressing translation.</text>
</comment>
<dbReference type="EMBL" id="JAHHHN010000008">
    <property type="protein sequence ID" value="MBW4562635.1"/>
    <property type="molecule type" value="Genomic_DNA"/>
</dbReference>
<dbReference type="GO" id="GO:0042256">
    <property type="term" value="P:cytosolic ribosome assembly"/>
    <property type="evidence" value="ECO:0007669"/>
    <property type="project" value="UniProtKB-UniRule"/>
</dbReference>
<protein>
    <recommendedName>
        <fullName evidence="2">Ribosomal silencing factor RsfS</fullName>
    </recommendedName>
</protein>
<reference evidence="3" key="1">
    <citation type="submission" date="2021-05" db="EMBL/GenBank/DDBJ databases">
        <authorList>
            <person name="Pietrasiak N."/>
            <person name="Ward R."/>
            <person name="Stajich J.E."/>
            <person name="Kurbessoian T."/>
        </authorList>
    </citation>
    <scope>NUCLEOTIDE SEQUENCE</scope>
    <source>
        <strain evidence="3">JT2-VF2</strain>
    </source>
</reference>
<accession>A0A951Q1J5</accession>
<organism evidence="3 4">
    <name type="scientific">Mojavia pulchra JT2-VF2</name>
    <dbReference type="NCBI Taxonomy" id="287848"/>
    <lineage>
        <taxon>Bacteria</taxon>
        <taxon>Bacillati</taxon>
        <taxon>Cyanobacteriota</taxon>
        <taxon>Cyanophyceae</taxon>
        <taxon>Nostocales</taxon>
        <taxon>Nostocaceae</taxon>
    </lineage>
</organism>
<dbReference type="GO" id="GO:0090071">
    <property type="term" value="P:negative regulation of ribosome biogenesis"/>
    <property type="evidence" value="ECO:0007669"/>
    <property type="project" value="UniProtKB-UniRule"/>
</dbReference>
<comment type="subunit">
    <text evidence="2">Interacts with ribosomal protein uL14 (rplN).</text>
</comment>
<dbReference type="GO" id="GO:0017148">
    <property type="term" value="P:negative regulation of translation"/>
    <property type="evidence" value="ECO:0007669"/>
    <property type="project" value="UniProtKB-UniRule"/>
</dbReference>
<dbReference type="Pfam" id="PF02410">
    <property type="entry name" value="RsfS"/>
    <property type="match status" value="1"/>
</dbReference>
<reference evidence="3" key="2">
    <citation type="journal article" date="2022" name="Microbiol. Resour. Announc.">
        <title>Metagenome Sequencing to Explore Phylogenomics of Terrestrial Cyanobacteria.</title>
        <authorList>
            <person name="Ward R.D."/>
            <person name="Stajich J.E."/>
            <person name="Johansen J.R."/>
            <person name="Huntemann M."/>
            <person name="Clum A."/>
            <person name="Foster B."/>
            <person name="Foster B."/>
            <person name="Roux S."/>
            <person name="Palaniappan K."/>
            <person name="Varghese N."/>
            <person name="Mukherjee S."/>
            <person name="Reddy T.B.K."/>
            <person name="Daum C."/>
            <person name="Copeland A."/>
            <person name="Chen I.A."/>
            <person name="Ivanova N.N."/>
            <person name="Kyrpides N.C."/>
            <person name="Shapiro N."/>
            <person name="Eloe-Fadrosh E.A."/>
            <person name="Pietrasiak N."/>
        </authorList>
    </citation>
    <scope>NUCLEOTIDE SEQUENCE</scope>
    <source>
        <strain evidence="3">JT2-VF2</strain>
    </source>
</reference>
<evidence type="ECO:0000256" key="2">
    <source>
        <dbReference type="HAMAP-Rule" id="MF_01477"/>
    </source>
</evidence>
<gene>
    <name evidence="2 3" type="primary">rsfS</name>
    <name evidence="3" type="ORF">KME32_16085</name>
</gene>
<dbReference type="GO" id="GO:0043023">
    <property type="term" value="F:ribosomal large subunit binding"/>
    <property type="evidence" value="ECO:0007669"/>
    <property type="project" value="TreeGrafter"/>
</dbReference>
<dbReference type="HAMAP" id="MF_01477">
    <property type="entry name" value="Iojap_RsfS"/>
    <property type="match status" value="1"/>
</dbReference>
<dbReference type="Gene3D" id="3.30.460.10">
    <property type="entry name" value="Beta Polymerase, domain 2"/>
    <property type="match status" value="1"/>
</dbReference>
<proteinExistence type="inferred from homology"/>
<comment type="caution">
    <text evidence="3">The sequence shown here is derived from an EMBL/GenBank/DDBJ whole genome shotgun (WGS) entry which is preliminary data.</text>
</comment>
<dbReference type="SUPFAM" id="SSF81301">
    <property type="entry name" value="Nucleotidyltransferase"/>
    <property type="match status" value="1"/>
</dbReference>
<sequence>MADYFQGDFPIQSVSLTKSAVTSAQAENEEASRKIALTVAEAASDRKAGDILLLRVADVSYLADYFVMMTGYSRVQVRAIAEAIEEQVESEWQRRPLRTAGKAEGSWVLQDYGEVIVHIMMPREREFYNLEAFWSHAERLELPTSDDGGSKPT</sequence>
<dbReference type="InterPro" id="IPR043519">
    <property type="entry name" value="NT_sf"/>
</dbReference>
<comment type="subcellular location">
    <subcellularLocation>
        <location evidence="2">Cytoplasm</location>
    </subcellularLocation>
</comment>
<dbReference type="NCBIfam" id="TIGR00090">
    <property type="entry name" value="rsfS_iojap_ybeB"/>
    <property type="match status" value="1"/>
</dbReference>
<keyword evidence="2" id="KW-0963">Cytoplasm</keyword>
<name>A0A951Q1J5_9NOST</name>
<dbReference type="GO" id="GO:0005737">
    <property type="term" value="C:cytoplasm"/>
    <property type="evidence" value="ECO:0007669"/>
    <property type="project" value="UniProtKB-SubCell"/>
</dbReference>
<keyword evidence="2" id="KW-0810">Translation regulation</keyword>
<dbReference type="AlphaFoldDB" id="A0A951Q1J5"/>
<dbReference type="PANTHER" id="PTHR21043">
    <property type="entry name" value="IOJAP SUPERFAMILY ORTHOLOG"/>
    <property type="match status" value="1"/>
</dbReference>
<comment type="similarity">
    <text evidence="1 2">Belongs to the Iojap/RsfS family.</text>
</comment>
<evidence type="ECO:0000313" key="4">
    <source>
        <dbReference type="Proteomes" id="UP000715781"/>
    </source>
</evidence>
<evidence type="ECO:0000313" key="3">
    <source>
        <dbReference type="EMBL" id="MBW4562635.1"/>
    </source>
</evidence>